<feature type="region of interest" description="Disordered" evidence="3">
    <location>
        <begin position="254"/>
        <end position="309"/>
    </location>
</feature>
<dbReference type="Gene3D" id="6.10.140.910">
    <property type="match status" value="1"/>
</dbReference>
<dbReference type="GO" id="GO:0006887">
    <property type="term" value="P:exocytosis"/>
    <property type="evidence" value="ECO:0007669"/>
    <property type="project" value="TreeGrafter"/>
</dbReference>
<feature type="compositionally biased region" description="Low complexity" evidence="3">
    <location>
        <begin position="153"/>
        <end position="166"/>
    </location>
</feature>
<dbReference type="Pfam" id="PF06428">
    <property type="entry name" value="Sec2p"/>
    <property type="match status" value="1"/>
</dbReference>
<feature type="compositionally biased region" description="Low complexity" evidence="3">
    <location>
        <begin position="173"/>
        <end position="189"/>
    </location>
</feature>
<name>A0A4T0BUC0_AURPU</name>
<evidence type="ECO:0000256" key="1">
    <source>
        <dbReference type="ARBA" id="ARBA00023054"/>
    </source>
</evidence>
<feature type="compositionally biased region" description="Pro residues" evidence="3">
    <location>
        <begin position="59"/>
        <end position="72"/>
    </location>
</feature>
<proteinExistence type="predicted"/>
<feature type="coiled-coil region" evidence="2">
    <location>
        <begin position="190"/>
        <end position="253"/>
    </location>
</feature>
<feature type="compositionally biased region" description="Low complexity" evidence="3">
    <location>
        <begin position="43"/>
        <end position="58"/>
    </location>
</feature>
<gene>
    <name evidence="5" type="ORF">D6C78_05839</name>
</gene>
<dbReference type="GO" id="GO:0005085">
    <property type="term" value="F:guanyl-nucleotide exchange factor activity"/>
    <property type="evidence" value="ECO:0007669"/>
    <property type="project" value="InterPro"/>
</dbReference>
<dbReference type="PANTHER" id="PTHR14430">
    <property type="entry name" value="RABIN3-RELATED"/>
    <property type="match status" value="1"/>
</dbReference>
<evidence type="ECO:0000256" key="2">
    <source>
        <dbReference type="SAM" id="Coils"/>
    </source>
</evidence>
<dbReference type="AlphaFoldDB" id="A0A4T0BUC0"/>
<feature type="domain" description="GDP/GTP exchange factor Sec2 N-terminal" evidence="4">
    <location>
        <begin position="188"/>
        <end position="253"/>
    </location>
</feature>
<feature type="compositionally biased region" description="Polar residues" evidence="3">
    <location>
        <begin position="133"/>
        <end position="152"/>
    </location>
</feature>
<dbReference type="InterPro" id="IPR040351">
    <property type="entry name" value="RAB3IL/RAB3IP/Sec2"/>
</dbReference>
<dbReference type="PANTHER" id="PTHR14430:SF4">
    <property type="entry name" value="GDP_GTP EXCHANGE FACTOR SEC2 N-TERMINAL DOMAIN-CONTAINING PROTEIN"/>
    <property type="match status" value="1"/>
</dbReference>
<evidence type="ECO:0000256" key="3">
    <source>
        <dbReference type="SAM" id="MobiDB-lite"/>
    </source>
</evidence>
<protein>
    <recommendedName>
        <fullName evidence="4">GDP/GTP exchange factor Sec2 N-terminal domain-containing protein</fullName>
    </recommendedName>
</protein>
<feature type="compositionally biased region" description="Polar residues" evidence="3">
    <location>
        <begin position="266"/>
        <end position="289"/>
    </location>
</feature>
<dbReference type="GO" id="GO:0051286">
    <property type="term" value="C:cell tip"/>
    <property type="evidence" value="ECO:0007669"/>
    <property type="project" value="TreeGrafter"/>
</dbReference>
<keyword evidence="1 2" id="KW-0175">Coiled coil</keyword>
<dbReference type="Proteomes" id="UP000308724">
    <property type="component" value="Unassembled WGS sequence"/>
</dbReference>
<dbReference type="GO" id="GO:0070319">
    <property type="term" value="C:Golgi to plasma membrane transport vesicle"/>
    <property type="evidence" value="ECO:0007669"/>
    <property type="project" value="TreeGrafter"/>
</dbReference>
<feature type="region of interest" description="Disordered" evidence="3">
    <location>
        <begin position="118"/>
        <end position="189"/>
    </location>
</feature>
<evidence type="ECO:0000313" key="6">
    <source>
        <dbReference type="Proteomes" id="UP000308724"/>
    </source>
</evidence>
<feature type="compositionally biased region" description="Pro residues" evidence="3">
    <location>
        <begin position="298"/>
        <end position="309"/>
    </location>
</feature>
<accession>A0A4T0BUC0</accession>
<evidence type="ECO:0000259" key="4">
    <source>
        <dbReference type="Pfam" id="PF06428"/>
    </source>
</evidence>
<feature type="region of interest" description="Disordered" evidence="3">
    <location>
        <begin position="1"/>
        <end position="93"/>
    </location>
</feature>
<organism evidence="5 6">
    <name type="scientific">Aureobasidium pullulans</name>
    <name type="common">Black yeast</name>
    <name type="synonym">Pullularia pullulans</name>
    <dbReference type="NCBI Taxonomy" id="5580"/>
    <lineage>
        <taxon>Eukaryota</taxon>
        <taxon>Fungi</taxon>
        <taxon>Dikarya</taxon>
        <taxon>Ascomycota</taxon>
        <taxon>Pezizomycotina</taxon>
        <taxon>Dothideomycetes</taxon>
        <taxon>Dothideomycetidae</taxon>
        <taxon>Dothideales</taxon>
        <taxon>Saccotheciaceae</taxon>
        <taxon>Aureobasidium</taxon>
    </lineage>
</organism>
<comment type="caution">
    <text evidence="5">The sequence shown here is derived from an EMBL/GenBank/DDBJ whole genome shotgun (WGS) entry which is preliminary data.</text>
</comment>
<dbReference type="InterPro" id="IPR009449">
    <property type="entry name" value="Sec2_N"/>
</dbReference>
<sequence length="309" mass="33396">MISEIERGFNYTLTRDKLAMNLGSPPRKTKNVATPAPAPAPAPTSSATSSTTTTTNTYPPAPSTPPQAPSSYPPRHDSRPSSDIRVASLEQQVAHLTQKGVEAADQLANYEEEIRNLKTQANPRVDSPLGTVAPTQQPAQSLSRNSSITSGKFSFLTRTSSLTTASKPLPKTPATSKSSPMAPSPSSAALTDLQQALAKETKARVAAEKKYHELEQELEDLSATLFEQANEMVAKERKEKAKLEERIKVLEERDALSRKSKRHHTVQLSSAQPKLSPKLSRTPQANITGLSGKHPRQLPTPPTKTSPLA</sequence>
<dbReference type="EMBL" id="QZBZ01000120">
    <property type="protein sequence ID" value="TIA35824.1"/>
    <property type="molecule type" value="Genomic_DNA"/>
</dbReference>
<dbReference type="SUPFAM" id="SSF144284">
    <property type="entry name" value="Sec2 N-terminal region"/>
    <property type="match status" value="1"/>
</dbReference>
<evidence type="ECO:0000313" key="5">
    <source>
        <dbReference type="EMBL" id="TIA35824.1"/>
    </source>
</evidence>
<reference evidence="5 6" key="1">
    <citation type="submission" date="2018-10" db="EMBL/GenBank/DDBJ databases">
        <title>Fifty Aureobasidium pullulans genomes reveal a recombining polyextremotolerant generalist.</title>
        <authorList>
            <person name="Gostincar C."/>
            <person name="Turk M."/>
            <person name="Zajc J."/>
            <person name="Gunde-Cimerman N."/>
        </authorList>
    </citation>
    <scope>NUCLEOTIDE SEQUENCE [LARGE SCALE GENOMIC DNA]</scope>
    <source>
        <strain evidence="5 6">EXF-1645</strain>
    </source>
</reference>